<dbReference type="AlphaFoldDB" id="D0FXW9"/>
<dbReference type="EMBL" id="GQ250046">
    <property type="protein sequence ID" value="ACS95052.1"/>
    <property type="molecule type" value="Genomic_DNA"/>
</dbReference>
<gene>
    <name evidence="2" type="primary">orf316</name>
</gene>
<proteinExistence type="predicted"/>
<evidence type="ECO:0000313" key="2">
    <source>
        <dbReference type="EMBL" id="ACS95052.1"/>
    </source>
</evidence>
<geneLocation type="chloroplast" evidence="2"/>
<feature type="compositionally biased region" description="Basic and acidic residues" evidence="1">
    <location>
        <begin position="112"/>
        <end position="121"/>
    </location>
</feature>
<dbReference type="GeneID" id="11541749"/>
<reference evidence="2" key="1">
    <citation type="journal article" date="2010" name="BMC Plant Biol.">
        <title>The Dunaliella salina organelle genomes: large sequences, inflated with intronic and intergenic DNA.</title>
        <authorList>
            <person name="Smith D.R."/>
            <person name="Lee R.W."/>
            <person name="Cushman J.C."/>
            <person name="Magnuson J.K."/>
            <person name="Tran D."/>
            <person name="Polle J.E."/>
        </authorList>
    </citation>
    <scope>NUCLEOTIDE SEQUENCE</scope>
    <source>
        <strain evidence="2">CCAP 19/18</strain>
    </source>
</reference>
<feature type="region of interest" description="Disordered" evidence="1">
    <location>
        <begin position="1"/>
        <end position="30"/>
    </location>
</feature>
<evidence type="ECO:0000256" key="1">
    <source>
        <dbReference type="SAM" id="MobiDB-lite"/>
    </source>
</evidence>
<feature type="compositionally biased region" description="Basic and acidic residues" evidence="1">
    <location>
        <begin position="1"/>
        <end position="15"/>
    </location>
</feature>
<dbReference type="RefSeq" id="YP_005089789.1">
    <property type="nucleotide sequence ID" value="NC_016732.1"/>
</dbReference>
<accession>D0FXW9</accession>
<sequence>MKDLNSNSDKNKKLENNTIKESAIQPYPIKGDSLSTADSAYLSNSLSQVSPIGSEQSDCSPCLKNKRGKVYKRSLETRLKISMANKGKKPVNGIKEGQVGKDHPSYIHGMGKNRDSNPEKRPVRAAWIKGVKEKSNFRCFITGETRKDYLACHHLNAWNWCVEGRYDINNGVCISKEIHQNFHRIFGTGKITTADFERYLVQYHQWNPKNFPWKTENHEPSLSVEEIITRSRSSREKGREQLEELADSLNHSVLTGEYENINSRFTIKCNKHNEIFETTVRNYKRCRNGLPCCGREQQKTKALNSKRDNAGRYKK</sequence>
<name>D0FXW9_DUNSA</name>
<feature type="region of interest" description="Disordered" evidence="1">
    <location>
        <begin position="88"/>
        <end position="121"/>
    </location>
</feature>
<protein>
    <submittedName>
        <fullName evidence="2">Putative intron-encoded protein</fullName>
    </submittedName>
</protein>
<keyword evidence="2" id="KW-0150">Chloroplast</keyword>
<keyword evidence="2" id="KW-0934">Plastid</keyword>
<organism evidence="2">
    <name type="scientific">Dunaliella salina</name>
    <name type="common">Green alga</name>
    <name type="synonym">Protococcus salinus</name>
    <dbReference type="NCBI Taxonomy" id="3046"/>
    <lineage>
        <taxon>Eukaryota</taxon>
        <taxon>Viridiplantae</taxon>
        <taxon>Chlorophyta</taxon>
        <taxon>core chlorophytes</taxon>
        <taxon>Chlorophyceae</taxon>
        <taxon>CS clade</taxon>
        <taxon>Chlamydomonadales</taxon>
        <taxon>Dunaliellaceae</taxon>
        <taxon>Dunaliella</taxon>
    </lineage>
</organism>